<gene>
    <name evidence="1" type="ORF">BLL52_2899</name>
</gene>
<sequence length="394" mass="44406">MKSMEALKIHDLTFAQFALAMVPCWGIYQTNGLDVQPSTAQWLASLWDSADKRVTISINWQDTPLKDELPPAALTYRFNDLSLQASALALGLDAGVHADLRLVAELMATRNAWFSAIDHHCGQSDELLSNDVAQDYVRLSCNWLQHPWVRVSVRRYKMEQANAKALLAKNPTAAPEMSSNPLWPSTQVIYGRCDPLTPQEEAQHQAKLDGIDYWITKFEYADKCWSSEFDIYAWEAQCDMDVANRKITGLQEIIDKQQALIREFERVIKVNKRREAEINGTDKSGRPPKLVERQEVTLKFTVRWVQSLMDTLQVSSCAKLEETICGSSQRNWSRWLSAQAVPTSKSFAILQASKITRGRYEGQPLQAVQTTPASADMLKLIRLTGVALKQSASA</sequence>
<dbReference type="Proteomes" id="UP000185911">
    <property type="component" value="Unassembled WGS sequence"/>
</dbReference>
<accession>A0A1Q8YF66</accession>
<organism evidence="1 2">
    <name type="scientific">Rhodoferax antarcticus ANT.BR</name>
    <dbReference type="NCBI Taxonomy" id="1111071"/>
    <lineage>
        <taxon>Bacteria</taxon>
        <taxon>Pseudomonadati</taxon>
        <taxon>Pseudomonadota</taxon>
        <taxon>Betaproteobacteria</taxon>
        <taxon>Burkholderiales</taxon>
        <taxon>Comamonadaceae</taxon>
        <taxon>Rhodoferax</taxon>
    </lineage>
</organism>
<reference evidence="1 2" key="1">
    <citation type="submission" date="2017-01" db="EMBL/GenBank/DDBJ databases">
        <title>Genome sequence of Rhodoferax antarcticus ANT.BR, a psychrophilic purple nonsulfur bacterium from an Antarctic microbial mat.</title>
        <authorList>
            <person name="Baker J."/>
            <person name="Riester C."/>
            <person name="Skinner B."/>
            <person name="Newell A."/>
            <person name="Swingley W."/>
            <person name="Madigan M."/>
            <person name="Jung D."/>
            <person name="Asao M."/>
            <person name="Chen M."/>
            <person name="Loughlin P."/>
            <person name="Pan H."/>
            <person name="Lin S."/>
            <person name="Li N."/>
            <person name="Shaw J."/>
            <person name="Prado M."/>
            <person name="Sherman C."/>
            <person name="Li X."/>
            <person name="Tang J."/>
            <person name="Blankenship R."/>
            <person name="Zhao T."/>
            <person name="Touchman J."/>
            <person name="Sattley M."/>
        </authorList>
    </citation>
    <scope>NUCLEOTIDE SEQUENCE [LARGE SCALE GENOMIC DNA]</scope>
    <source>
        <strain evidence="1 2">ANT.BR</strain>
    </source>
</reference>
<name>A0A1Q8YF66_9BURK</name>
<evidence type="ECO:0000313" key="2">
    <source>
        <dbReference type="Proteomes" id="UP000185911"/>
    </source>
</evidence>
<dbReference type="EMBL" id="MSYM01000013">
    <property type="protein sequence ID" value="OLP06663.1"/>
    <property type="molecule type" value="Genomic_DNA"/>
</dbReference>
<protein>
    <submittedName>
        <fullName evidence="1">Uncharacterized protein</fullName>
    </submittedName>
</protein>
<dbReference type="AlphaFoldDB" id="A0A1Q8YF66"/>
<proteinExistence type="predicted"/>
<evidence type="ECO:0000313" key="1">
    <source>
        <dbReference type="EMBL" id="OLP06663.1"/>
    </source>
</evidence>
<comment type="caution">
    <text evidence="1">The sequence shown here is derived from an EMBL/GenBank/DDBJ whole genome shotgun (WGS) entry which is preliminary data.</text>
</comment>
<keyword evidence="2" id="KW-1185">Reference proteome</keyword>